<evidence type="ECO:0000313" key="2">
    <source>
        <dbReference type="EMBL" id="ABV97811.1"/>
    </source>
</evidence>
<dbReference type="AlphaFoldDB" id="A8LYU8"/>
<dbReference type="eggNOG" id="COG3378">
    <property type="taxonomic scope" value="Bacteria"/>
</dbReference>
<dbReference type="CDD" id="cd04859">
    <property type="entry name" value="Prim_Pol"/>
    <property type="match status" value="1"/>
</dbReference>
<dbReference type="KEGG" id="saq:Sare_1926"/>
<sequence>MAARWLGASKILGRPVASNDPYPHICGRLLPAERAHSHRPVLLQRRDCAACAHGRHQRRRATPDIPPAVMERTRTMSDNPLLNAALGHAARGWRVFPLRPDDKRPAFPDHPADDCTGRDPRCRNAGCHLGWEPRATTDPDRIRRAWTARPYGIGLACGPSHLVVVDLDVPKDDSGGGPSGTDTLAALASQHGASIDATYTVTTGRGGTHLYYRHPDGGPDLRNTAGTLGPMVDTRAHGGYVVAAGSTAAGRPYTVSLDTDPAPLPAWLAGLLAPAPLPPQRPVVVELPGGRERSYVRAAVERECASVTGAPDHHNDALYFASIALGQLVAGGSLSADEASTALEHAGLSVGLRHRAVLATIASGFRAGTRRPRTVAA</sequence>
<reference evidence="2" key="1">
    <citation type="submission" date="2007-10" db="EMBL/GenBank/DDBJ databases">
        <title>Complete sequence of Salinispora arenicola CNS-205.</title>
        <authorList>
            <consortium name="US DOE Joint Genome Institute"/>
            <person name="Copeland A."/>
            <person name="Lucas S."/>
            <person name="Lapidus A."/>
            <person name="Barry K."/>
            <person name="Glavina del Rio T."/>
            <person name="Dalin E."/>
            <person name="Tice H."/>
            <person name="Pitluck S."/>
            <person name="Foster B."/>
            <person name="Schmutz J."/>
            <person name="Larimer F."/>
            <person name="Land M."/>
            <person name="Hauser L."/>
            <person name="Kyrpides N."/>
            <person name="Ivanova N."/>
            <person name="Jensen P.R."/>
            <person name="Moore B.S."/>
            <person name="Penn K."/>
            <person name="Jenkins C."/>
            <person name="Udwary D."/>
            <person name="Xiang L."/>
            <person name="Gontang E."/>
            <person name="Richardson P."/>
        </authorList>
    </citation>
    <scope>NUCLEOTIDE SEQUENCE [LARGE SCALE GENOMIC DNA]</scope>
    <source>
        <strain evidence="2">CNS-205</strain>
    </source>
</reference>
<accession>A8LYU8</accession>
<dbReference type="STRING" id="391037.Sare_1926"/>
<dbReference type="EMBL" id="CP000850">
    <property type="protein sequence ID" value="ABV97811.1"/>
    <property type="molecule type" value="Genomic_DNA"/>
</dbReference>
<evidence type="ECO:0000259" key="1">
    <source>
        <dbReference type="SMART" id="SM00943"/>
    </source>
</evidence>
<dbReference type="InterPro" id="IPR015330">
    <property type="entry name" value="DNA_primase/pol_bifunc_N"/>
</dbReference>
<gene>
    <name evidence="2" type="ordered locus">Sare_1926</name>
</gene>
<dbReference type="SUPFAM" id="SSF56747">
    <property type="entry name" value="Prim-pol domain"/>
    <property type="match status" value="1"/>
</dbReference>
<organism evidence="2">
    <name type="scientific">Salinispora arenicola (strain CNS-205)</name>
    <dbReference type="NCBI Taxonomy" id="391037"/>
    <lineage>
        <taxon>Bacteria</taxon>
        <taxon>Bacillati</taxon>
        <taxon>Actinomycetota</taxon>
        <taxon>Actinomycetes</taxon>
        <taxon>Micromonosporales</taxon>
        <taxon>Micromonosporaceae</taxon>
        <taxon>Salinispora</taxon>
    </lineage>
</organism>
<name>A8LYU8_SALAI</name>
<protein>
    <submittedName>
        <fullName evidence="2">Bifunctional DNA primase/polymerase</fullName>
    </submittedName>
</protein>
<proteinExistence type="predicted"/>
<dbReference type="Pfam" id="PF09250">
    <property type="entry name" value="Prim-Pol"/>
    <property type="match status" value="1"/>
</dbReference>
<dbReference type="SMART" id="SM00943">
    <property type="entry name" value="Prim-Pol"/>
    <property type="match status" value="1"/>
</dbReference>
<dbReference type="OrthoDB" id="3218228at2"/>
<dbReference type="HOGENOM" id="CLU_057861_2_0_11"/>
<dbReference type="PATRIC" id="fig|391037.6.peg.1957"/>
<feature type="domain" description="DNA primase/polymerase bifunctional N-terminal" evidence="1">
    <location>
        <begin position="85"/>
        <end position="268"/>
    </location>
</feature>